<dbReference type="PROSITE" id="PS51186">
    <property type="entry name" value="GNAT"/>
    <property type="match status" value="1"/>
</dbReference>
<evidence type="ECO:0000259" key="1">
    <source>
        <dbReference type="PROSITE" id="PS51186"/>
    </source>
</evidence>
<dbReference type="InterPro" id="IPR016181">
    <property type="entry name" value="Acyl_CoA_acyltransferase"/>
</dbReference>
<sequence>MENIITERLVIRRFEKDDWQDLYEYLSDEEVVKFEPYHVFNEKKAKEEAVRRSSDKSFYGVCLRENKKLIGNLYFSKGDFDTWELGYVFNRKYQGQGYATESARALINYAFTNLNVRRVIAKCSPKNNNSWKLLERLGLRREGLLLQNVYFKTDNNGEPLWMDTYEYAMLKSEWEKLNTLIL</sequence>
<evidence type="ECO:0000313" key="2">
    <source>
        <dbReference type="EMBL" id="SHH65087.1"/>
    </source>
</evidence>
<protein>
    <submittedName>
        <fullName evidence="2">Protein N-acetyltransferase, RimJ/RimL family</fullName>
    </submittedName>
</protein>
<dbReference type="CDD" id="cd04301">
    <property type="entry name" value="NAT_SF"/>
    <property type="match status" value="1"/>
</dbReference>
<accession>A0A1M5UQ09</accession>
<dbReference type="InterPro" id="IPR051531">
    <property type="entry name" value="N-acetyltransferase"/>
</dbReference>
<proteinExistence type="predicted"/>
<dbReference type="Pfam" id="PF13302">
    <property type="entry name" value="Acetyltransf_3"/>
    <property type="match status" value="1"/>
</dbReference>
<reference evidence="2 3" key="1">
    <citation type="submission" date="2016-11" db="EMBL/GenBank/DDBJ databases">
        <authorList>
            <person name="Jaros S."/>
            <person name="Januszkiewicz K."/>
            <person name="Wedrychowicz H."/>
        </authorList>
    </citation>
    <scope>NUCLEOTIDE SEQUENCE [LARGE SCALE GENOMIC DNA]</scope>
    <source>
        <strain evidence="2 3">DSM 6191</strain>
    </source>
</reference>
<name>A0A1M5UQ09_9CLOT</name>
<dbReference type="AlphaFoldDB" id="A0A1M5UQ09"/>
<keyword evidence="2" id="KW-0808">Transferase</keyword>
<dbReference type="PANTHER" id="PTHR43792:SF1">
    <property type="entry name" value="N-ACETYLTRANSFERASE DOMAIN-CONTAINING PROTEIN"/>
    <property type="match status" value="1"/>
</dbReference>
<dbReference type="PANTHER" id="PTHR43792">
    <property type="entry name" value="GNAT FAMILY, PUTATIVE (AFU_ORTHOLOGUE AFUA_3G00765)-RELATED-RELATED"/>
    <property type="match status" value="1"/>
</dbReference>
<gene>
    <name evidence="2" type="ORF">SAMN02745941_00601</name>
</gene>
<dbReference type="SUPFAM" id="SSF55729">
    <property type="entry name" value="Acyl-CoA N-acyltransferases (Nat)"/>
    <property type="match status" value="1"/>
</dbReference>
<feature type="domain" description="N-acetyltransferase" evidence="1">
    <location>
        <begin position="9"/>
        <end position="167"/>
    </location>
</feature>
<evidence type="ECO:0000313" key="3">
    <source>
        <dbReference type="Proteomes" id="UP000184241"/>
    </source>
</evidence>
<organism evidence="2 3">
    <name type="scientific">Clostridium intestinale DSM 6191</name>
    <dbReference type="NCBI Taxonomy" id="1121320"/>
    <lineage>
        <taxon>Bacteria</taxon>
        <taxon>Bacillati</taxon>
        <taxon>Bacillota</taxon>
        <taxon>Clostridia</taxon>
        <taxon>Eubacteriales</taxon>
        <taxon>Clostridiaceae</taxon>
        <taxon>Clostridium</taxon>
    </lineage>
</organism>
<dbReference type="Gene3D" id="3.40.630.30">
    <property type="match status" value="1"/>
</dbReference>
<dbReference type="GO" id="GO:0016747">
    <property type="term" value="F:acyltransferase activity, transferring groups other than amino-acyl groups"/>
    <property type="evidence" value="ECO:0007669"/>
    <property type="project" value="InterPro"/>
</dbReference>
<dbReference type="EMBL" id="FQXU01000003">
    <property type="protein sequence ID" value="SHH65087.1"/>
    <property type="molecule type" value="Genomic_DNA"/>
</dbReference>
<dbReference type="RefSeq" id="WP_073016545.1">
    <property type="nucleotide sequence ID" value="NZ_FQXU01000003.1"/>
</dbReference>
<dbReference type="Proteomes" id="UP000184241">
    <property type="component" value="Unassembled WGS sequence"/>
</dbReference>
<dbReference type="InterPro" id="IPR000182">
    <property type="entry name" value="GNAT_dom"/>
</dbReference>